<feature type="domain" description="DUF6268" evidence="1">
    <location>
        <begin position="35"/>
        <end position="285"/>
    </location>
</feature>
<evidence type="ECO:0000313" key="3">
    <source>
        <dbReference type="Proteomes" id="UP000007487"/>
    </source>
</evidence>
<evidence type="ECO:0000313" key="2">
    <source>
        <dbReference type="EMBL" id="ADY28164.1"/>
    </source>
</evidence>
<keyword evidence="3" id="KW-1185">Reference proteome</keyword>
<reference evidence="2 3" key="1">
    <citation type="journal article" date="2011" name="Stand. Genomic Sci.">
        <title>Complete genome sequence of Cellulophaga lytica type strain (LIM- 21).</title>
        <authorList>
            <person name="Pati A."/>
            <person name="Abt B."/>
            <person name="Teshima H."/>
            <person name="Nolan M."/>
            <person name="Lapidus A."/>
            <person name="Lucas S."/>
            <person name="Hammon N."/>
            <person name="Deshpande S."/>
            <person name="Cheng J.F."/>
            <person name="Tapia R."/>
            <person name="Han C."/>
            <person name="Goodwin L."/>
            <person name="Pitluck S."/>
            <person name="Liolios K."/>
            <person name="Pagani I."/>
            <person name="Mavromatis K."/>
            <person name="Ovchinikova G."/>
            <person name="Chen A."/>
            <person name="Palaniappan K."/>
            <person name="Land M."/>
            <person name="Hauser L."/>
            <person name="Jeffries C.D."/>
            <person name="Detter J.C."/>
            <person name="Brambilla E.M."/>
            <person name="Kannan K.P."/>
            <person name="Rohde M."/>
            <person name="Spring S."/>
            <person name="Goker M."/>
            <person name="Woyke T."/>
            <person name="Bristow J."/>
            <person name="Eisen J.A."/>
            <person name="Markowitz V."/>
            <person name="Hugenholtz P."/>
            <person name="Kyrpides N.C."/>
            <person name="Klenk H.P."/>
            <person name="Ivanova N."/>
        </authorList>
    </citation>
    <scope>NUCLEOTIDE SEQUENCE [LARGE SCALE GENOMIC DNA]</scope>
    <source>
        <strain evidence="3">ATCC 23178 / DSM 7489 / JCM 8516 / NBRC 14961 / NCIMB 1423 / VKM B-1433 / Cy l20</strain>
    </source>
</reference>
<gene>
    <name evidence="2" type="ordered locus">Celly_0329</name>
</gene>
<protein>
    <recommendedName>
        <fullName evidence="1">DUF6268 domain-containing protein</fullName>
    </recommendedName>
</protein>
<dbReference type="EMBL" id="CP002534">
    <property type="protein sequence ID" value="ADY28164.1"/>
    <property type="molecule type" value="Genomic_DNA"/>
</dbReference>
<dbReference type="eggNOG" id="ENOG502ZAC6">
    <property type="taxonomic scope" value="Bacteria"/>
</dbReference>
<dbReference type="Pfam" id="PF19783">
    <property type="entry name" value="DUF6268"/>
    <property type="match status" value="1"/>
</dbReference>
<sequence>MKKLLGVCFFLMIQFVWSQSSDIVRIEYTTLPKKKSSRSISRFRFLANLPIKLNDKNYIIAGAEYGIIDFANDSIYEFDDNELEKLRIVDLNLGYAHMLNDKWTFVGLLTPRLASNFIDGVQKEDFNLNYSVLTIKADMKKEKPTRLILGLSYNNATGFDVPLPIISYYKKFHPNWSYMIGVPRMEFKYHLKQHHTFKTALLLDGYFVNVQNDIALPDNDLGSGLSLSVVVGAFGYQYNINKNISFYALAGHTLSQRGLLRDEERKSVYSLYDDGNVYFKTGFKIGIF</sequence>
<dbReference type="OrthoDB" id="1114906at2"/>
<dbReference type="KEGG" id="cly:Celly_0329"/>
<dbReference type="HOGENOM" id="CLU_939922_0_0_10"/>
<evidence type="ECO:0000259" key="1">
    <source>
        <dbReference type="Pfam" id="PF19783"/>
    </source>
</evidence>
<name>F0RHQ5_CELLC</name>
<dbReference type="STRING" id="867900.Celly_0329"/>
<proteinExistence type="predicted"/>
<dbReference type="InterPro" id="IPR046235">
    <property type="entry name" value="DUF6268"/>
</dbReference>
<dbReference type="SUPFAM" id="SSF56935">
    <property type="entry name" value="Porins"/>
    <property type="match status" value="1"/>
</dbReference>
<dbReference type="AlphaFoldDB" id="F0RHQ5"/>
<dbReference type="Proteomes" id="UP000007487">
    <property type="component" value="Chromosome"/>
</dbReference>
<accession>F0RHQ5</accession>
<organism evidence="2 3">
    <name type="scientific">Cellulophaga lytica (strain ATCC 23178 / DSM 7489 / JCM 8516 / NBRC 14961 / NCIMB 1423 / VKM B-1433 / Cy l20)</name>
    <dbReference type="NCBI Taxonomy" id="867900"/>
    <lineage>
        <taxon>Bacteria</taxon>
        <taxon>Pseudomonadati</taxon>
        <taxon>Bacteroidota</taxon>
        <taxon>Flavobacteriia</taxon>
        <taxon>Flavobacteriales</taxon>
        <taxon>Flavobacteriaceae</taxon>
        <taxon>Cellulophaga</taxon>
    </lineage>
</organism>
<dbReference type="RefSeq" id="WP_013619912.1">
    <property type="nucleotide sequence ID" value="NC_015167.1"/>
</dbReference>